<accession>A0A9P4H0Q8</accession>
<gene>
    <name evidence="2" type="ORF">EK21DRAFT_93184</name>
</gene>
<evidence type="ECO:0000256" key="1">
    <source>
        <dbReference type="SAM" id="MobiDB-lite"/>
    </source>
</evidence>
<dbReference type="EMBL" id="ML978264">
    <property type="protein sequence ID" value="KAF2025495.1"/>
    <property type="molecule type" value="Genomic_DNA"/>
</dbReference>
<evidence type="ECO:0000313" key="2">
    <source>
        <dbReference type="EMBL" id="KAF2025495.1"/>
    </source>
</evidence>
<dbReference type="Proteomes" id="UP000799777">
    <property type="component" value="Unassembled WGS sequence"/>
</dbReference>
<evidence type="ECO:0000313" key="3">
    <source>
        <dbReference type="Proteomes" id="UP000799777"/>
    </source>
</evidence>
<organism evidence="2 3">
    <name type="scientific">Setomelanomma holmii</name>
    <dbReference type="NCBI Taxonomy" id="210430"/>
    <lineage>
        <taxon>Eukaryota</taxon>
        <taxon>Fungi</taxon>
        <taxon>Dikarya</taxon>
        <taxon>Ascomycota</taxon>
        <taxon>Pezizomycotina</taxon>
        <taxon>Dothideomycetes</taxon>
        <taxon>Pleosporomycetidae</taxon>
        <taxon>Pleosporales</taxon>
        <taxon>Pleosporineae</taxon>
        <taxon>Phaeosphaeriaceae</taxon>
        <taxon>Setomelanomma</taxon>
    </lineage>
</organism>
<reference evidence="2" key="1">
    <citation type="journal article" date="2020" name="Stud. Mycol.">
        <title>101 Dothideomycetes genomes: a test case for predicting lifestyles and emergence of pathogens.</title>
        <authorList>
            <person name="Haridas S."/>
            <person name="Albert R."/>
            <person name="Binder M."/>
            <person name="Bloem J."/>
            <person name="Labutti K."/>
            <person name="Salamov A."/>
            <person name="Andreopoulos B."/>
            <person name="Baker S."/>
            <person name="Barry K."/>
            <person name="Bills G."/>
            <person name="Bluhm B."/>
            <person name="Cannon C."/>
            <person name="Castanera R."/>
            <person name="Culley D."/>
            <person name="Daum C."/>
            <person name="Ezra D."/>
            <person name="Gonzalez J."/>
            <person name="Henrissat B."/>
            <person name="Kuo A."/>
            <person name="Liang C."/>
            <person name="Lipzen A."/>
            <person name="Lutzoni F."/>
            <person name="Magnuson J."/>
            <person name="Mondo S."/>
            <person name="Nolan M."/>
            <person name="Ohm R."/>
            <person name="Pangilinan J."/>
            <person name="Park H.-J."/>
            <person name="Ramirez L."/>
            <person name="Alfaro M."/>
            <person name="Sun H."/>
            <person name="Tritt A."/>
            <person name="Yoshinaga Y."/>
            <person name="Zwiers L.-H."/>
            <person name="Turgeon B."/>
            <person name="Goodwin S."/>
            <person name="Spatafora J."/>
            <person name="Crous P."/>
            <person name="Grigoriev I."/>
        </authorList>
    </citation>
    <scope>NUCLEOTIDE SEQUENCE</scope>
    <source>
        <strain evidence="2">CBS 110217</strain>
    </source>
</reference>
<feature type="region of interest" description="Disordered" evidence="1">
    <location>
        <begin position="129"/>
        <end position="153"/>
    </location>
</feature>
<protein>
    <submittedName>
        <fullName evidence="2">Uncharacterized protein</fullName>
    </submittedName>
</protein>
<sequence>MGTHGSLIPKRYSIRYGTCSTKPVEAFGAWPVHGSWSQGYFGVGVHGWQAALDFKPALVLIEGALWAVSENGDDTKAERLFDGMLTGKVVPAFEDLCVLPLNADPDIPDNGDDYFDGDDESYVVEIASDAELDSEVESQERNTGKEGTDAEDE</sequence>
<dbReference type="AlphaFoldDB" id="A0A9P4H0Q8"/>
<proteinExistence type="predicted"/>
<name>A0A9P4H0Q8_9PLEO</name>
<keyword evidence="3" id="KW-1185">Reference proteome</keyword>
<comment type="caution">
    <text evidence="2">The sequence shown here is derived from an EMBL/GenBank/DDBJ whole genome shotgun (WGS) entry which is preliminary data.</text>
</comment>
<feature type="compositionally biased region" description="Basic and acidic residues" evidence="1">
    <location>
        <begin position="138"/>
        <end position="153"/>
    </location>
</feature>